<dbReference type="EMBL" id="BDQV01000102">
    <property type="protein sequence ID" value="GAY54243.1"/>
    <property type="molecule type" value="Genomic_DNA"/>
</dbReference>
<dbReference type="Pfam" id="PF05938">
    <property type="entry name" value="Self-incomp_S1"/>
    <property type="match status" value="1"/>
</dbReference>
<protein>
    <recommendedName>
        <fullName evidence="6">S-protein homolog</fullName>
    </recommendedName>
</protein>
<dbReference type="AlphaFoldDB" id="A0A2H5PPF5"/>
<evidence type="ECO:0000256" key="2">
    <source>
        <dbReference type="ARBA" id="ARBA00005581"/>
    </source>
</evidence>
<name>A0A2H5PPF5_CITUN</name>
<proteinExistence type="inferred from homology"/>
<accession>A0A2H5PPF5</accession>
<evidence type="ECO:0000313" key="8">
    <source>
        <dbReference type="Proteomes" id="UP000236630"/>
    </source>
</evidence>
<keyword evidence="5 6" id="KW-0732">Signal</keyword>
<evidence type="ECO:0000313" key="7">
    <source>
        <dbReference type="EMBL" id="GAY54243.1"/>
    </source>
</evidence>
<evidence type="ECO:0000256" key="1">
    <source>
        <dbReference type="ARBA" id="ARBA00004613"/>
    </source>
</evidence>
<dbReference type="InterPro" id="IPR010264">
    <property type="entry name" value="Self-incomp_S1"/>
</dbReference>
<evidence type="ECO:0000256" key="6">
    <source>
        <dbReference type="RuleBase" id="RU367044"/>
    </source>
</evidence>
<organism evidence="7 8">
    <name type="scientific">Citrus unshiu</name>
    <name type="common">Satsuma mandarin</name>
    <name type="synonym">Citrus nobilis var. unshiu</name>
    <dbReference type="NCBI Taxonomy" id="55188"/>
    <lineage>
        <taxon>Eukaryota</taxon>
        <taxon>Viridiplantae</taxon>
        <taxon>Streptophyta</taxon>
        <taxon>Embryophyta</taxon>
        <taxon>Tracheophyta</taxon>
        <taxon>Spermatophyta</taxon>
        <taxon>Magnoliopsida</taxon>
        <taxon>eudicotyledons</taxon>
        <taxon>Gunneridae</taxon>
        <taxon>Pentapetalae</taxon>
        <taxon>rosids</taxon>
        <taxon>malvids</taxon>
        <taxon>Sapindales</taxon>
        <taxon>Rutaceae</taxon>
        <taxon>Aurantioideae</taxon>
        <taxon>Citrus</taxon>
    </lineage>
</organism>
<dbReference type="InterPro" id="IPR008972">
    <property type="entry name" value="Cupredoxin"/>
</dbReference>
<evidence type="ECO:0000256" key="5">
    <source>
        <dbReference type="ARBA" id="ARBA00022729"/>
    </source>
</evidence>
<comment type="subcellular location">
    <subcellularLocation>
        <location evidence="1 6">Secreted</location>
    </subcellularLocation>
</comment>
<dbReference type="GO" id="GO:0005576">
    <property type="term" value="C:extracellular region"/>
    <property type="evidence" value="ECO:0007669"/>
    <property type="project" value="UniProtKB-SubCell"/>
</dbReference>
<evidence type="ECO:0000256" key="3">
    <source>
        <dbReference type="ARBA" id="ARBA00022471"/>
    </source>
</evidence>
<comment type="similarity">
    <text evidence="2 6">Belongs to the plant self-incompatibility (S1) protein family.</text>
</comment>
<dbReference type="PANTHER" id="PTHR31232:SF155">
    <property type="entry name" value="PLANT SELF-INCOMPATIBILITY PROTEIN S1 FAMILY"/>
    <property type="match status" value="1"/>
</dbReference>
<comment type="caution">
    <text evidence="7">The sequence shown here is derived from an EMBL/GenBank/DDBJ whole genome shotgun (WGS) entry which is preliminary data.</text>
</comment>
<sequence length="102" mass="11612">MSLFNKVLLLSVMLGVLLETPPSDDFSIAVQNDKSEEDVTVHCKSKDDDLGSHVLKTGQDFQWNFHANSGGTTLYFCHVTTKEKFKQFDAFKWPNDRQRCSP</sequence>
<keyword evidence="4 6" id="KW-0964">Secreted</keyword>
<gene>
    <name evidence="7" type="ORF">CUMW_155200</name>
</gene>
<feature type="chain" id="PRO_5025088704" description="S-protein homolog" evidence="6">
    <location>
        <begin position="20"/>
        <end position="102"/>
    </location>
</feature>
<keyword evidence="8" id="KW-1185">Reference proteome</keyword>
<reference evidence="7 8" key="1">
    <citation type="journal article" date="2017" name="Front. Genet.">
        <title>Draft sequencing of the heterozygous diploid genome of Satsuma (Citrus unshiu Marc.) using a hybrid assembly approach.</title>
        <authorList>
            <person name="Shimizu T."/>
            <person name="Tanizawa Y."/>
            <person name="Mochizuki T."/>
            <person name="Nagasaki H."/>
            <person name="Yoshioka T."/>
            <person name="Toyoda A."/>
            <person name="Fujiyama A."/>
            <person name="Kaminuma E."/>
            <person name="Nakamura Y."/>
        </authorList>
    </citation>
    <scope>NUCLEOTIDE SEQUENCE [LARGE SCALE GENOMIC DNA]</scope>
    <source>
        <strain evidence="8">cv. Miyagawa wase</strain>
    </source>
</reference>
<dbReference type="PANTHER" id="PTHR31232">
    <property type="match status" value="1"/>
</dbReference>
<dbReference type="Gene3D" id="2.60.40.420">
    <property type="entry name" value="Cupredoxins - blue copper proteins"/>
    <property type="match status" value="1"/>
</dbReference>
<feature type="signal peptide" evidence="6">
    <location>
        <begin position="1"/>
        <end position="19"/>
    </location>
</feature>
<dbReference type="GO" id="GO:0060320">
    <property type="term" value="P:rejection of self pollen"/>
    <property type="evidence" value="ECO:0007669"/>
    <property type="project" value="UniProtKB-KW"/>
</dbReference>
<evidence type="ECO:0000256" key="4">
    <source>
        <dbReference type="ARBA" id="ARBA00022525"/>
    </source>
</evidence>
<keyword evidence="3 6" id="KW-0713">Self-incompatibility</keyword>
<dbReference type="Proteomes" id="UP000236630">
    <property type="component" value="Unassembled WGS sequence"/>
</dbReference>